<feature type="region of interest" description="Disordered" evidence="5">
    <location>
        <begin position="162"/>
        <end position="188"/>
    </location>
</feature>
<dbReference type="Pfam" id="PF01555">
    <property type="entry name" value="N6_N4_Mtase"/>
    <property type="match status" value="1"/>
</dbReference>
<sequence length="362" mass="40188">MPEGVTGTTGFELLEGSEPDGVLLVGDAGAVLPVLARENSEVLGSVKLCYIDPPYNTGENFAYYSDRRGSEQWLAVLRSHLEALVPLLSSDASVWVHLDDSEQHRARVVLDEVFGRESFVGTIIWQKRLTRENRRAFSSMHDYIHVYAPSGPKAWKRVRNGVSDTGGFSNPDDDPRGPWRSAPMSVQAGHATRSQFYTVVTPTGVRHEPPAGRCWTYTQDRLQQLDQEGRLYWPRGGDGKPRLKRYQSESGGLAPFTIWSAAEVGDTAMAKKSLLRDFPKIPAFDTPKPLQLLERIVEIATDPGDLVLDFYLGSGTTALAAQALGRRWIGIEENLETVSRFAIPRLRADFPKSPSNGFGFLR</sequence>
<reference evidence="8" key="1">
    <citation type="journal article" date="2019" name="Int. J. Syst. Evol. Microbiol.">
        <title>The Global Catalogue of Microorganisms (GCM) 10K type strain sequencing project: providing services to taxonomists for standard genome sequencing and annotation.</title>
        <authorList>
            <consortium name="The Broad Institute Genomics Platform"/>
            <consortium name="The Broad Institute Genome Sequencing Center for Infectious Disease"/>
            <person name="Wu L."/>
            <person name="Ma J."/>
        </authorList>
    </citation>
    <scope>NUCLEOTIDE SEQUENCE [LARGE SCALE GENOMIC DNA]</scope>
    <source>
        <strain evidence="8">CCUG 50213</strain>
    </source>
</reference>
<dbReference type="InterPro" id="IPR002941">
    <property type="entry name" value="DNA_methylase_N4/N6"/>
</dbReference>
<comment type="caution">
    <text evidence="7">The sequence shown here is derived from an EMBL/GenBank/DDBJ whole genome shotgun (WGS) entry which is preliminary data.</text>
</comment>
<name>A0ABW3TV28_9MICO</name>
<accession>A0ABW3TV28</accession>
<dbReference type="PRINTS" id="PR00506">
    <property type="entry name" value="D21N6MTFRASE"/>
</dbReference>
<keyword evidence="4" id="KW-0949">S-adenosyl-L-methionine</keyword>
<dbReference type="EMBL" id="JBHTLY010000009">
    <property type="protein sequence ID" value="MFD1203202.1"/>
    <property type="molecule type" value="Genomic_DNA"/>
</dbReference>
<dbReference type="InterPro" id="IPR002295">
    <property type="entry name" value="N4/N6-MTase_EcoPI_Mod-like"/>
</dbReference>
<dbReference type="InterPro" id="IPR029063">
    <property type="entry name" value="SAM-dependent_MTases_sf"/>
</dbReference>
<evidence type="ECO:0000256" key="4">
    <source>
        <dbReference type="ARBA" id="ARBA00022691"/>
    </source>
</evidence>
<protein>
    <submittedName>
        <fullName evidence="7">Site-specific DNA-methyltransferase</fullName>
        <ecNumber evidence="7">2.1.1.-</ecNumber>
    </submittedName>
</protein>
<comment type="similarity">
    <text evidence="1">Belongs to the N(4)/N(6)-methyltransferase family.</text>
</comment>
<dbReference type="PROSITE" id="PS00092">
    <property type="entry name" value="N6_MTASE"/>
    <property type="match status" value="1"/>
</dbReference>
<evidence type="ECO:0000313" key="8">
    <source>
        <dbReference type="Proteomes" id="UP001597181"/>
    </source>
</evidence>
<keyword evidence="2 7" id="KW-0489">Methyltransferase</keyword>
<dbReference type="Proteomes" id="UP001597181">
    <property type="component" value="Unassembled WGS sequence"/>
</dbReference>
<gene>
    <name evidence="7" type="ORF">ACFQ3U_14995</name>
</gene>
<dbReference type="GO" id="GO:0032259">
    <property type="term" value="P:methylation"/>
    <property type="evidence" value="ECO:0007669"/>
    <property type="project" value="UniProtKB-KW"/>
</dbReference>
<dbReference type="Gene3D" id="3.40.50.150">
    <property type="entry name" value="Vaccinia Virus protein VP39"/>
    <property type="match status" value="1"/>
</dbReference>
<evidence type="ECO:0000256" key="3">
    <source>
        <dbReference type="ARBA" id="ARBA00022679"/>
    </source>
</evidence>
<evidence type="ECO:0000259" key="6">
    <source>
        <dbReference type="Pfam" id="PF01555"/>
    </source>
</evidence>
<evidence type="ECO:0000256" key="1">
    <source>
        <dbReference type="ARBA" id="ARBA00006594"/>
    </source>
</evidence>
<keyword evidence="8" id="KW-1185">Reference proteome</keyword>
<organism evidence="7 8">
    <name type="scientific">Leucobacter albus</name>
    <dbReference type="NCBI Taxonomy" id="272210"/>
    <lineage>
        <taxon>Bacteria</taxon>
        <taxon>Bacillati</taxon>
        <taxon>Actinomycetota</taxon>
        <taxon>Actinomycetes</taxon>
        <taxon>Micrococcales</taxon>
        <taxon>Microbacteriaceae</taxon>
        <taxon>Leucobacter</taxon>
    </lineage>
</organism>
<dbReference type="RefSeq" id="WP_382389528.1">
    <property type="nucleotide sequence ID" value="NZ_BAAAKZ010000012.1"/>
</dbReference>
<proteinExistence type="inferred from homology"/>
<evidence type="ECO:0000313" key="7">
    <source>
        <dbReference type="EMBL" id="MFD1203202.1"/>
    </source>
</evidence>
<feature type="domain" description="DNA methylase N-4/N-6" evidence="6">
    <location>
        <begin position="46"/>
        <end position="338"/>
    </location>
</feature>
<evidence type="ECO:0000256" key="2">
    <source>
        <dbReference type="ARBA" id="ARBA00022603"/>
    </source>
</evidence>
<dbReference type="SUPFAM" id="SSF53335">
    <property type="entry name" value="S-adenosyl-L-methionine-dependent methyltransferases"/>
    <property type="match status" value="1"/>
</dbReference>
<dbReference type="EC" id="2.1.1.-" evidence="7"/>
<evidence type="ECO:0000256" key="5">
    <source>
        <dbReference type="SAM" id="MobiDB-lite"/>
    </source>
</evidence>
<dbReference type="InterPro" id="IPR002052">
    <property type="entry name" value="DNA_methylase_N6_adenine_CS"/>
</dbReference>
<keyword evidence="3 7" id="KW-0808">Transferase</keyword>
<dbReference type="GO" id="GO:0008168">
    <property type="term" value="F:methyltransferase activity"/>
    <property type="evidence" value="ECO:0007669"/>
    <property type="project" value="UniProtKB-KW"/>
</dbReference>